<evidence type="ECO:0000313" key="14">
    <source>
        <dbReference type="Proteomes" id="UP001642540"/>
    </source>
</evidence>
<feature type="compositionally biased region" description="Low complexity" evidence="11">
    <location>
        <begin position="159"/>
        <end position="173"/>
    </location>
</feature>
<feature type="compositionally biased region" description="Polar residues" evidence="11">
    <location>
        <begin position="201"/>
        <end position="218"/>
    </location>
</feature>
<keyword evidence="9" id="KW-0413">Isomerase</keyword>
<reference evidence="13 14" key="1">
    <citation type="submission" date="2024-08" db="EMBL/GenBank/DDBJ databases">
        <authorList>
            <person name="Cucini C."/>
            <person name="Frati F."/>
        </authorList>
    </citation>
    <scope>NUCLEOTIDE SEQUENCE [LARGE SCALE GENOMIC DNA]</scope>
</reference>
<dbReference type="Gene3D" id="3.40.50.300">
    <property type="entry name" value="P-loop containing nucleotide triphosphate hydrolases"/>
    <property type="match status" value="3"/>
</dbReference>
<feature type="region of interest" description="Disordered" evidence="11">
    <location>
        <begin position="356"/>
        <end position="381"/>
    </location>
</feature>
<dbReference type="CDD" id="cd18788">
    <property type="entry name" value="SF2_C_XPD"/>
    <property type="match status" value="1"/>
</dbReference>
<dbReference type="SMART" id="SM00488">
    <property type="entry name" value="DEXDc2"/>
    <property type="match status" value="1"/>
</dbReference>
<organism evidence="13 14">
    <name type="scientific">Orchesella dallaii</name>
    <dbReference type="NCBI Taxonomy" id="48710"/>
    <lineage>
        <taxon>Eukaryota</taxon>
        <taxon>Metazoa</taxon>
        <taxon>Ecdysozoa</taxon>
        <taxon>Arthropoda</taxon>
        <taxon>Hexapoda</taxon>
        <taxon>Collembola</taxon>
        <taxon>Entomobryomorpha</taxon>
        <taxon>Entomobryoidea</taxon>
        <taxon>Orchesellidae</taxon>
        <taxon>Orchesellinae</taxon>
        <taxon>Orchesella</taxon>
    </lineage>
</organism>
<feature type="compositionally biased region" description="Low complexity" evidence="11">
    <location>
        <begin position="268"/>
        <end position="281"/>
    </location>
</feature>
<name>A0ABP1Q2L2_9HEXA</name>
<feature type="region of interest" description="Disordered" evidence="11">
    <location>
        <begin position="1165"/>
        <end position="1194"/>
    </location>
</feature>
<comment type="subcellular location">
    <subcellularLocation>
        <location evidence="1">Nucleus</location>
    </subcellularLocation>
</comment>
<evidence type="ECO:0000256" key="5">
    <source>
        <dbReference type="ARBA" id="ARBA00022806"/>
    </source>
</evidence>
<feature type="compositionally biased region" description="Polar residues" evidence="11">
    <location>
        <begin position="227"/>
        <end position="238"/>
    </location>
</feature>
<keyword evidence="10" id="KW-0539">Nucleus</keyword>
<feature type="compositionally biased region" description="Polar residues" evidence="11">
    <location>
        <begin position="359"/>
        <end position="375"/>
    </location>
</feature>
<evidence type="ECO:0000256" key="9">
    <source>
        <dbReference type="ARBA" id="ARBA00023235"/>
    </source>
</evidence>
<dbReference type="SMART" id="SM00487">
    <property type="entry name" value="DEXDc"/>
    <property type="match status" value="1"/>
</dbReference>
<comment type="caution">
    <text evidence="13">The sequence shown here is derived from an EMBL/GenBank/DDBJ whole genome shotgun (WGS) entry which is preliminary data.</text>
</comment>
<dbReference type="InterPro" id="IPR027417">
    <property type="entry name" value="P-loop_NTPase"/>
</dbReference>
<dbReference type="PROSITE" id="PS51193">
    <property type="entry name" value="HELICASE_ATP_BIND_2"/>
    <property type="match status" value="1"/>
</dbReference>
<evidence type="ECO:0000256" key="10">
    <source>
        <dbReference type="ARBA" id="ARBA00023242"/>
    </source>
</evidence>
<dbReference type="InterPro" id="IPR002464">
    <property type="entry name" value="DNA/RNA_helicase_DEAH_CS"/>
</dbReference>
<feature type="compositionally biased region" description="Low complexity" evidence="11">
    <location>
        <begin position="1165"/>
        <end position="1180"/>
    </location>
</feature>
<evidence type="ECO:0000256" key="11">
    <source>
        <dbReference type="SAM" id="MobiDB-lite"/>
    </source>
</evidence>
<accession>A0ABP1Q2L2</accession>
<keyword evidence="4" id="KW-0378">Hydrolase</keyword>
<dbReference type="InterPro" id="IPR014013">
    <property type="entry name" value="Helic_SF1/SF2_ATP-bd_DinG/Rad3"/>
</dbReference>
<keyword evidence="5" id="KW-0347">Helicase</keyword>
<dbReference type="InterPro" id="IPR010614">
    <property type="entry name" value="RAD3-like_helicase_DEAD"/>
</dbReference>
<evidence type="ECO:0000256" key="2">
    <source>
        <dbReference type="ARBA" id="ARBA00022723"/>
    </source>
</evidence>
<evidence type="ECO:0000259" key="12">
    <source>
        <dbReference type="PROSITE" id="PS51193"/>
    </source>
</evidence>
<evidence type="ECO:0000256" key="3">
    <source>
        <dbReference type="ARBA" id="ARBA00022741"/>
    </source>
</evidence>
<dbReference type="InterPro" id="IPR014001">
    <property type="entry name" value="Helicase_ATP-bd"/>
</dbReference>
<dbReference type="PROSITE" id="PS00690">
    <property type="entry name" value="DEAH_ATP_HELICASE"/>
    <property type="match status" value="1"/>
</dbReference>
<dbReference type="Pfam" id="PF06733">
    <property type="entry name" value="DEAD_2"/>
    <property type="match status" value="1"/>
</dbReference>
<keyword evidence="2" id="KW-0479">Metal-binding</keyword>
<evidence type="ECO:0000256" key="4">
    <source>
        <dbReference type="ARBA" id="ARBA00022801"/>
    </source>
</evidence>
<evidence type="ECO:0000256" key="7">
    <source>
        <dbReference type="ARBA" id="ARBA00023004"/>
    </source>
</evidence>
<evidence type="ECO:0000256" key="1">
    <source>
        <dbReference type="ARBA" id="ARBA00004123"/>
    </source>
</evidence>
<keyword evidence="6" id="KW-0067">ATP-binding</keyword>
<dbReference type="EMBL" id="CAXLJM020000014">
    <property type="protein sequence ID" value="CAL8080057.1"/>
    <property type="molecule type" value="Genomic_DNA"/>
</dbReference>
<keyword evidence="14" id="KW-1185">Reference proteome</keyword>
<gene>
    <name evidence="13" type="ORF">ODALV1_LOCUS4536</name>
</gene>
<dbReference type="SMART" id="SM00491">
    <property type="entry name" value="HELICc2"/>
    <property type="match status" value="1"/>
</dbReference>
<evidence type="ECO:0000313" key="13">
    <source>
        <dbReference type="EMBL" id="CAL8080057.1"/>
    </source>
</evidence>
<dbReference type="InterPro" id="IPR006555">
    <property type="entry name" value="ATP-dep_Helicase_C"/>
</dbReference>
<keyword evidence="8" id="KW-0411">Iron-sulfur</keyword>
<feature type="domain" description="Helicase ATP-binding" evidence="12">
    <location>
        <begin position="50"/>
        <end position="567"/>
    </location>
</feature>
<keyword evidence="7" id="KW-0408">Iron</keyword>
<dbReference type="InterPro" id="IPR045028">
    <property type="entry name" value="DinG/Rad3-like"/>
</dbReference>
<feature type="region of interest" description="Disordered" evidence="11">
    <location>
        <begin position="158"/>
        <end position="285"/>
    </location>
</feature>
<keyword evidence="3" id="KW-0547">Nucleotide-binding</keyword>
<evidence type="ECO:0000256" key="8">
    <source>
        <dbReference type="ARBA" id="ARBA00023014"/>
    </source>
</evidence>
<sequence>MADETISVSSGDGFMEDDEWDTTLAEINLNISPDDLKPKPPTSGHTYKYKNVPIVFPYKAYKSQHQMMQKIIEGVTTGENCLLESPTGTGKTAALLCSLLGWQRHCYNTNDNCKAIIDASVAKMGGCTCGFIINENTKVTFNKGEYGKLTLRAVTIDETPITPSTPGSSSQGPRSKDTTPVNSPFKQPPSSPKNGSPMALDSSSPTKPNKLQASNFSPMKSPARAQPQPSTSASTCQVTPVKIDSLPASSSFESPTKKLKGEPTTEESQPQSPKSNNNPSSHTEQRKLNEVCSYCSRKYIFDNSRPPRIYYATRTHSQIQQVVKQLKNTSYNKVKMTILASREVTCIQEKMEDALKPEVSSQNPTANSSQSQPNQHQEEPIVKKTINDVCGTMIKNFYRGERIKKQVDEGKVSEAWIKSNTDENGRLKLPEPTCKYFQPLPILKDAFSPFQSKGAWDLEDLKTEGKSCGKCPYFGSKAIHSNADIIFCSYNYLIYPSLRESSQIRHVNSIIVFDEAHNIEDICRNAFSFNIEVRILDESIRLQIDNLLRNIHAAGKDKKVSAQRVNLLVSLSKMLQHWSTWVKDRGLKLKSPPNMKEIDVHESFESDKLKDALIELKMTGDIVEHCVKMVESINSTTEGEEEDHYVDGFGKTRLVKLSTSVVDFFKGLHQSLEYLFEEEKEGIGGIQDFKGYLTRAPKPKPQNQAELLLQPRRSRGRGDAVTEKKPEDDFIFTFQILCLNPAIGFRVLKNCAFSIIVASGTLTPLNSFSCELATNFAVTLQADHVIPQKNVWTGVAAVGPRNELLTLVKKSQEEIEIQNEIGDIIVQVCNIVPNGVLVFLPSYPLMMKLKERWSQYPRFGNTILDQIGRKKMIFFEQSKNKELFKRDMQVYAERVKGGHNHDGCILFAVFRGKISEGIDFADEQARAVITVGIPFSNLGSVEVQSKKEYNNKRRAKKKPGENILSGSEWYTIQAFRAMNQGFGRCVRHANDWGALILLDSRMGLRRNACYISGWVNKSLIVYNQFDILKDKLHKFITERQRDSRRQPITIDYEPEEDEEYNVLENTEIVPYPDASAMTQMISSVRNGNGHHHHHVPINSDDVATQNILNMSTSSLQDDVVNVPESSPEYSFADETEFILASTPMSISQRSQSESQSTVVVTSMNENSNSSIGSSQNSVFNRTVEDGGNDSDNSDLEMSRVADMMQSTASANELNQSDMMDVSMLSEHELSQVSNVSSISYNSD</sequence>
<protein>
    <recommendedName>
        <fullName evidence="12">Helicase ATP-binding domain-containing protein</fullName>
    </recommendedName>
</protein>
<dbReference type="PANTHER" id="PTHR11472:SF47">
    <property type="entry name" value="FANCONI ANEMIA GROUP J PROTEIN"/>
    <property type="match status" value="1"/>
</dbReference>
<dbReference type="InterPro" id="IPR013020">
    <property type="entry name" value="Rad3/Chl1-like"/>
</dbReference>
<dbReference type="NCBIfam" id="TIGR00604">
    <property type="entry name" value="rad3"/>
    <property type="match status" value="1"/>
</dbReference>
<dbReference type="Proteomes" id="UP001642540">
    <property type="component" value="Unassembled WGS sequence"/>
</dbReference>
<evidence type="ECO:0000256" key="6">
    <source>
        <dbReference type="ARBA" id="ARBA00022840"/>
    </source>
</evidence>
<dbReference type="PANTHER" id="PTHR11472">
    <property type="entry name" value="DNA REPAIR DEAD HELICASE RAD3/XP-D SUBFAMILY MEMBER"/>
    <property type="match status" value="1"/>
</dbReference>
<dbReference type="InterPro" id="IPR006554">
    <property type="entry name" value="Helicase-like_DEXD_c2"/>
</dbReference>
<proteinExistence type="predicted"/>
<dbReference type="Pfam" id="PF13307">
    <property type="entry name" value="Helicase_C_2"/>
    <property type="match status" value="1"/>
</dbReference>
<dbReference type="SUPFAM" id="SSF52540">
    <property type="entry name" value="P-loop containing nucleoside triphosphate hydrolases"/>
    <property type="match status" value="2"/>
</dbReference>